<evidence type="ECO:0000313" key="4">
    <source>
        <dbReference type="WBParaSite" id="HPLM_0001728801-mRNA-1"/>
    </source>
</evidence>
<evidence type="ECO:0000313" key="2">
    <source>
        <dbReference type="EMBL" id="VDO64344.1"/>
    </source>
</evidence>
<evidence type="ECO:0000256" key="1">
    <source>
        <dbReference type="SAM" id="MobiDB-lite"/>
    </source>
</evidence>
<proteinExistence type="predicted"/>
<name>A0A0N4WZC7_HAEPC</name>
<feature type="region of interest" description="Disordered" evidence="1">
    <location>
        <begin position="69"/>
        <end position="93"/>
    </location>
</feature>
<accession>A0A0N4WZC7</accession>
<evidence type="ECO:0000313" key="3">
    <source>
        <dbReference type="Proteomes" id="UP000268014"/>
    </source>
</evidence>
<feature type="compositionally biased region" description="Basic and acidic residues" evidence="1">
    <location>
        <begin position="69"/>
        <end position="81"/>
    </location>
</feature>
<dbReference type="AlphaFoldDB" id="A0A0N4WZC7"/>
<dbReference type="EMBL" id="UZAF01019872">
    <property type="protein sequence ID" value="VDO64344.1"/>
    <property type="molecule type" value="Genomic_DNA"/>
</dbReference>
<reference evidence="4" key="1">
    <citation type="submission" date="2017-02" db="UniProtKB">
        <authorList>
            <consortium name="WormBaseParasite"/>
        </authorList>
    </citation>
    <scope>IDENTIFICATION</scope>
</reference>
<protein>
    <submittedName>
        <fullName evidence="4">HEPN domain-containing protein</fullName>
    </submittedName>
</protein>
<organism evidence="4">
    <name type="scientific">Haemonchus placei</name>
    <name type="common">Barber's pole worm</name>
    <dbReference type="NCBI Taxonomy" id="6290"/>
    <lineage>
        <taxon>Eukaryota</taxon>
        <taxon>Metazoa</taxon>
        <taxon>Ecdysozoa</taxon>
        <taxon>Nematoda</taxon>
        <taxon>Chromadorea</taxon>
        <taxon>Rhabditida</taxon>
        <taxon>Rhabditina</taxon>
        <taxon>Rhabditomorpha</taxon>
        <taxon>Strongyloidea</taxon>
        <taxon>Trichostrongylidae</taxon>
        <taxon>Haemonchus</taxon>
    </lineage>
</organism>
<dbReference type="WBParaSite" id="HPLM_0001728801-mRNA-1">
    <property type="protein sequence ID" value="HPLM_0001728801-mRNA-1"/>
    <property type="gene ID" value="HPLM_0001728801"/>
</dbReference>
<reference evidence="2 3" key="2">
    <citation type="submission" date="2018-11" db="EMBL/GenBank/DDBJ databases">
        <authorList>
            <consortium name="Pathogen Informatics"/>
        </authorList>
    </citation>
    <scope>NUCLEOTIDE SEQUENCE [LARGE SCALE GENOMIC DNA]</scope>
    <source>
        <strain evidence="2 3">MHpl1</strain>
    </source>
</reference>
<gene>
    <name evidence="2" type="ORF">HPLM_LOCUS17280</name>
</gene>
<sequence length="93" mass="10595">MAELHEKATVELFEKKAEAACRYLPELNEVASIHSGCNNKEVLSMEIYHMAKSVLKESSYTVRNGDVSIDRSNQKQEEQLKSHPGIQIYLKKT</sequence>
<dbReference type="Proteomes" id="UP000268014">
    <property type="component" value="Unassembled WGS sequence"/>
</dbReference>
<keyword evidence="3" id="KW-1185">Reference proteome</keyword>